<protein>
    <recommendedName>
        <fullName evidence="3">Ricin B lectin domain-containing protein</fullName>
    </recommendedName>
</protein>
<dbReference type="InterPro" id="IPR000772">
    <property type="entry name" value="Ricin_B_lectin"/>
</dbReference>
<dbReference type="OrthoDB" id="5381276at2"/>
<proteinExistence type="predicted"/>
<name>A0A428Z2R9_KIBAR</name>
<dbReference type="InterPro" id="IPR035992">
    <property type="entry name" value="Ricin_B-like_lectins"/>
</dbReference>
<evidence type="ECO:0000313" key="5">
    <source>
        <dbReference type="Proteomes" id="UP000287547"/>
    </source>
</evidence>
<dbReference type="CDD" id="cd00161">
    <property type="entry name" value="beta-trefoil_Ricin-like"/>
    <property type="match status" value="1"/>
</dbReference>
<feature type="compositionally biased region" description="Low complexity" evidence="1">
    <location>
        <begin position="72"/>
        <end position="83"/>
    </location>
</feature>
<dbReference type="Pfam" id="PF00652">
    <property type="entry name" value="Ricin_B_lectin"/>
    <property type="match status" value="1"/>
</dbReference>
<comment type="caution">
    <text evidence="4">The sequence shown here is derived from an EMBL/GenBank/DDBJ whole genome shotgun (WGS) entry which is preliminary data.</text>
</comment>
<evidence type="ECO:0000259" key="3">
    <source>
        <dbReference type="Pfam" id="PF00652"/>
    </source>
</evidence>
<dbReference type="PROSITE" id="PS50231">
    <property type="entry name" value="RICIN_B_LECTIN"/>
    <property type="match status" value="1"/>
</dbReference>
<keyword evidence="2" id="KW-0732">Signal</keyword>
<accession>A0A428Z2R9</accession>
<dbReference type="Gene3D" id="2.80.10.50">
    <property type="match status" value="1"/>
</dbReference>
<evidence type="ECO:0000313" key="4">
    <source>
        <dbReference type="EMBL" id="RSM79979.1"/>
    </source>
</evidence>
<evidence type="ECO:0000256" key="2">
    <source>
        <dbReference type="SAM" id="SignalP"/>
    </source>
</evidence>
<dbReference type="AlphaFoldDB" id="A0A428Z2R9"/>
<organism evidence="4 5">
    <name type="scientific">Kibdelosporangium aridum</name>
    <dbReference type="NCBI Taxonomy" id="2030"/>
    <lineage>
        <taxon>Bacteria</taxon>
        <taxon>Bacillati</taxon>
        <taxon>Actinomycetota</taxon>
        <taxon>Actinomycetes</taxon>
        <taxon>Pseudonocardiales</taxon>
        <taxon>Pseudonocardiaceae</taxon>
        <taxon>Kibdelosporangium</taxon>
    </lineage>
</organism>
<dbReference type="SUPFAM" id="SSF50370">
    <property type="entry name" value="Ricin B-like lectins"/>
    <property type="match status" value="1"/>
</dbReference>
<reference evidence="4 5" key="1">
    <citation type="submission" date="2018-05" db="EMBL/GenBank/DDBJ databases">
        <title>Evolution of GPA BGCs.</title>
        <authorList>
            <person name="Waglechner N."/>
            <person name="Wright G.D."/>
        </authorList>
    </citation>
    <scope>NUCLEOTIDE SEQUENCE [LARGE SCALE GENOMIC DNA]</scope>
    <source>
        <strain evidence="4 5">A82846</strain>
    </source>
</reference>
<feature type="region of interest" description="Disordered" evidence="1">
    <location>
        <begin position="58"/>
        <end position="87"/>
    </location>
</feature>
<evidence type="ECO:0000256" key="1">
    <source>
        <dbReference type="SAM" id="MobiDB-lite"/>
    </source>
</evidence>
<dbReference type="Proteomes" id="UP000287547">
    <property type="component" value="Unassembled WGS sequence"/>
</dbReference>
<sequence length="282" mass="30957">MGGPMLRRLTAFATALCLAGAGMLFASPAAQAFPRSETENKTSDEYVLIAEDWCRDDERKAQEEPPCGAGSTTRRLPPGTGTPALEDWDGVRVDAGSVMKYELLTVTPTVPPQFVTTQHEVDRRGIGSLWIRVHDNQTVRVTSVQRGIQLRNVNSGLCMSSPAGPGERPAMQRYCVSPSYLAPEQRWQLVPIAPGERKYRLRNNYLGLCLATRGFGESLAVLTTCSSGTTWPDQIWTPQAVPSAQADRFVNNHSNLCLVARGTAESQLLQSTCGNWADQFWK</sequence>
<feature type="domain" description="Ricin B lectin" evidence="3">
    <location>
        <begin position="148"/>
        <end position="281"/>
    </location>
</feature>
<feature type="chain" id="PRO_5039305291" description="Ricin B lectin domain-containing protein" evidence="2">
    <location>
        <begin position="33"/>
        <end position="282"/>
    </location>
</feature>
<feature type="signal peptide" evidence="2">
    <location>
        <begin position="1"/>
        <end position="32"/>
    </location>
</feature>
<dbReference type="EMBL" id="QHKI01000031">
    <property type="protein sequence ID" value="RSM79979.1"/>
    <property type="molecule type" value="Genomic_DNA"/>
</dbReference>
<gene>
    <name evidence="4" type="ORF">DMH04_30730</name>
</gene>